<dbReference type="Proteomes" id="UP000799291">
    <property type="component" value="Unassembled WGS sequence"/>
</dbReference>
<reference evidence="8" key="1">
    <citation type="journal article" date="2020" name="Stud. Mycol.">
        <title>101 Dothideomycetes genomes: a test case for predicting lifestyles and emergence of pathogens.</title>
        <authorList>
            <person name="Haridas S."/>
            <person name="Albert R."/>
            <person name="Binder M."/>
            <person name="Bloem J."/>
            <person name="Labutti K."/>
            <person name="Salamov A."/>
            <person name="Andreopoulos B."/>
            <person name="Baker S."/>
            <person name="Barry K."/>
            <person name="Bills G."/>
            <person name="Bluhm B."/>
            <person name="Cannon C."/>
            <person name="Castanera R."/>
            <person name="Culley D."/>
            <person name="Daum C."/>
            <person name="Ezra D."/>
            <person name="Gonzalez J."/>
            <person name="Henrissat B."/>
            <person name="Kuo A."/>
            <person name="Liang C."/>
            <person name="Lipzen A."/>
            <person name="Lutzoni F."/>
            <person name="Magnuson J."/>
            <person name="Mondo S."/>
            <person name="Nolan M."/>
            <person name="Ohm R."/>
            <person name="Pangilinan J."/>
            <person name="Park H.-J."/>
            <person name="Ramirez L."/>
            <person name="Alfaro M."/>
            <person name="Sun H."/>
            <person name="Tritt A."/>
            <person name="Yoshinaga Y."/>
            <person name="Zwiers L.-H."/>
            <person name="Turgeon B."/>
            <person name="Goodwin S."/>
            <person name="Spatafora J."/>
            <person name="Crous P."/>
            <person name="Grigoriev I."/>
        </authorList>
    </citation>
    <scope>NUCLEOTIDE SEQUENCE</scope>
    <source>
        <strain evidence="8">CBS 122367</strain>
    </source>
</reference>
<comment type="subcellular location">
    <subcellularLocation>
        <location evidence="1">Membrane</location>
        <topology evidence="1">Multi-pass membrane protein</topology>
    </subcellularLocation>
</comment>
<gene>
    <name evidence="8" type="ORF">K458DRAFT_263724</name>
</gene>
<dbReference type="InterPro" id="IPR052337">
    <property type="entry name" value="SAT4-like"/>
</dbReference>
<evidence type="ECO:0000256" key="4">
    <source>
        <dbReference type="ARBA" id="ARBA00023136"/>
    </source>
</evidence>
<feature type="transmembrane region" description="Helical" evidence="6">
    <location>
        <begin position="61"/>
        <end position="82"/>
    </location>
</feature>
<comment type="similarity">
    <text evidence="5">Belongs to the SAT4 family.</text>
</comment>
<evidence type="ECO:0000313" key="8">
    <source>
        <dbReference type="EMBL" id="KAF2676346.1"/>
    </source>
</evidence>
<accession>A0A6G1IDQ9</accession>
<dbReference type="GO" id="GO:0016020">
    <property type="term" value="C:membrane"/>
    <property type="evidence" value="ECO:0007669"/>
    <property type="project" value="UniProtKB-SubCell"/>
</dbReference>
<name>A0A6G1IDQ9_9PLEO</name>
<dbReference type="PANTHER" id="PTHR33048">
    <property type="entry name" value="PTH11-LIKE INTEGRAL MEMBRANE PROTEIN (AFU_ORTHOLOGUE AFUA_5G11245)"/>
    <property type="match status" value="1"/>
</dbReference>
<dbReference type="PANTHER" id="PTHR33048:SF160">
    <property type="entry name" value="SAT4 FAMILY MEMBRANE PROTEIN"/>
    <property type="match status" value="1"/>
</dbReference>
<keyword evidence="2 6" id="KW-0812">Transmembrane</keyword>
<feature type="non-terminal residue" evidence="8">
    <location>
        <position position="138"/>
    </location>
</feature>
<feature type="domain" description="Rhodopsin" evidence="7">
    <location>
        <begin position="2"/>
        <end position="138"/>
    </location>
</feature>
<evidence type="ECO:0000256" key="5">
    <source>
        <dbReference type="ARBA" id="ARBA00038359"/>
    </source>
</evidence>
<evidence type="ECO:0000256" key="2">
    <source>
        <dbReference type="ARBA" id="ARBA00022692"/>
    </source>
</evidence>
<evidence type="ECO:0000256" key="3">
    <source>
        <dbReference type="ARBA" id="ARBA00022989"/>
    </source>
</evidence>
<feature type="transmembrane region" description="Helical" evidence="6">
    <location>
        <begin position="102"/>
        <end position="129"/>
    </location>
</feature>
<feature type="transmembrane region" description="Helical" evidence="6">
    <location>
        <begin position="29"/>
        <end position="49"/>
    </location>
</feature>
<protein>
    <recommendedName>
        <fullName evidence="7">Rhodopsin domain-containing protein</fullName>
    </recommendedName>
</protein>
<keyword evidence="9" id="KW-1185">Reference proteome</keyword>
<evidence type="ECO:0000256" key="6">
    <source>
        <dbReference type="SAM" id="Phobius"/>
    </source>
</evidence>
<dbReference type="OrthoDB" id="4682787at2759"/>
<evidence type="ECO:0000256" key="1">
    <source>
        <dbReference type="ARBA" id="ARBA00004141"/>
    </source>
</evidence>
<dbReference type="AlphaFoldDB" id="A0A6G1IDQ9"/>
<dbReference type="InterPro" id="IPR049326">
    <property type="entry name" value="Rhodopsin_dom_fungi"/>
</dbReference>
<dbReference type="EMBL" id="MU005636">
    <property type="protein sequence ID" value="KAF2676346.1"/>
    <property type="molecule type" value="Genomic_DNA"/>
</dbReference>
<sequence length="138" mass="16062">RYGSGVHQYDVRLSNFSIFLQYANVLEVLYNPLIFLTKLPILLQCQRIFCPHRTIGWTCKIILFFVLLNLLFYIAVIIPQIMTCNPRKKIWHPLIPGKCLDLSLLLIARAVVNIVSDFSILVLLMVKVWQLQLSTFKK</sequence>
<proteinExistence type="inferred from homology"/>
<evidence type="ECO:0000259" key="7">
    <source>
        <dbReference type="Pfam" id="PF20684"/>
    </source>
</evidence>
<keyword evidence="3 6" id="KW-1133">Transmembrane helix</keyword>
<feature type="non-terminal residue" evidence="8">
    <location>
        <position position="1"/>
    </location>
</feature>
<organism evidence="8 9">
    <name type="scientific">Lentithecium fluviatile CBS 122367</name>
    <dbReference type="NCBI Taxonomy" id="1168545"/>
    <lineage>
        <taxon>Eukaryota</taxon>
        <taxon>Fungi</taxon>
        <taxon>Dikarya</taxon>
        <taxon>Ascomycota</taxon>
        <taxon>Pezizomycotina</taxon>
        <taxon>Dothideomycetes</taxon>
        <taxon>Pleosporomycetidae</taxon>
        <taxon>Pleosporales</taxon>
        <taxon>Massarineae</taxon>
        <taxon>Lentitheciaceae</taxon>
        <taxon>Lentithecium</taxon>
    </lineage>
</organism>
<keyword evidence="4 6" id="KW-0472">Membrane</keyword>
<evidence type="ECO:0000313" key="9">
    <source>
        <dbReference type="Proteomes" id="UP000799291"/>
    </source>
</evidence>
<dbReference type="Pfam" id="PF20684">
    <property type="entry name" value="Fung_rhodopsin"/>
    <property type="match status" value="1"/>
</dbReference>